<evidence type="ECO:0000256" key="6">
    <source>
        <dbReference type="ARBA" id="ARBA00023002"/>
    </source>
</evidence>
<keyword evidence="1" id="KW-0004">4Fe-4S</keyword>
<name>A0A2L0EXN1_SORCE</name>
<evidence type="ECO:0000256" key="8">
    <source>
        <dbReference type="ARBA" id="ARBA00023014"/>
    </source>
</evidence>
<dbReference type="GO" id="GO:0051539">
    <property type="term" value="F:4 iron, 4 sulfur cluster binding"/>
    <property type="evidence" value="ECO:0007669"/>
    <property type="project" value="UniProtKB-KW"/>
</dbReference>
<feature type="region of interest" description="Disordered" evidence="9">
    <location>
        <begin position="364"/>
        <end position="393"/>
    </location>
</feature>
<dbReference type="InterPro" id="IPR004453">
    <property type="entry name" value="QueG"/>
</dbReference>
<sequence length="393" mass="42841">MSKRDVHRPGGEANAAWSTPDRLVREQAFALGFDVVGVARADEPIEVEHARYLEFIARGMHGEMGYLAQYAEERRRLDTSAILEGARSVVCVGRRYARPRESEGRDAPLAQSIARYARGQDYHNHLKRRLRRLASFIRSLAPSVVARPLCDVEPVMERVWAARAGIGFVGKNGLLITPGQGSYQLLGEVVTTLQLTPDVPIAERCGSCTRCLDACPTQAFTAPFVLDPRRCVAYLTIEQRSAPAEELRPGMGEHLFGCDVCQEVCPFNKTAAPPLERTEPFHPLARWEARDVDDLTSLDERAFDELALGTPLRRARRGGLARNAAVVAANRLASGARDEAAARAKRALAAALEHDDPSVRAVAAWGMRRSEDGGPTDPGVPAPAEPPEDPGAG</sequence>
<evidence type="ECO:0000256" key="9">
    <source>
        <dbReference type="SAM" id="MobiDB-lite"/>
    </source>
</evidence>
<evidence type="ECO:0000256" key="2">
    <source>
        <dbReference type="ARBA" id="ARBA00022490"/>
    </source>
</evidence>
<dbReference type="InterPro" id="IPR017900">
    <property type="entry name" value="4Fe4S_Fe_S_CS"/>
</dbReference>
<dbReference type="NCBIfam" id="TIGR00276">
    <property type="entry name" value="tRNA epoxyqueuosine(34) reductase QueG"/>
    <property type="match status" value="1"/>
</dbReference>
<dbReference type="AlphaFoldDB" id="A0A2L0EXN1"/>
<dbReference type="InterPro" id="IPR017896">
    <property type="entry name" value="4Fe4S_Fe-S-bd"/>
</dbReference>
<dbReference type="GO" id="GO:0046872">
    <property type="term" value="F:metal ion binding"/>
    <property type="evidence" value="ECO:0007669"/>
    <property type="project" value="UniProtKB-KW"/>
</dbReference>
<evidence type="ECO:0000256" key="4">
    <source>
        <dbReference type="ARBA" id="ARBA00022723"/>
    </source>
</evidence>
<dbReference type="SUPFAM" id="SSF46548">
    <property type="entry name" value="alpha-helical ferredoxin"/>
    <property type="match status" value="1"/>
</dbReference>
<keyword evidence="4" id="KW-0479">Metal-binding</keyword>
<evidence type="ECO:0000256" key="7">
    <source>
        <dbReference type="ARBA" id="ARBA00023004"/>
    </source>
</evidence>
<dbReference type="InterPro" id="IPR013542">
    <property type="entry name" value="QueG_DUF1730"/>
</dbReference>
<keyword evidence="3" id="KW-0819">tRNA processing</keyword>
<reference evidence="11 12" key="1">
    <citation type="submission" date="2015-09" db="EMBL/GenBank/DDBJ databases">
        <title>Sorangium comparison.</title>
        <authorList>
            <person name="Zaburannyi N."/>
            <person name="Bunk B."/>
            <person name="Overmann J."/>
            <person name="Mueller R."/>
        </authorList>
    </citation>
    <scope>NUCLEOTIDE SEQUENCE [LARGE SCALE GENOMIC DNA]</scope>
    <source>
        <strain evidence="11 12">So ce26</strain>
    </source>
</reference>
<gene>
    <name evidence="11" type="ORF">SOCE26_055170</name>
</gene>
<evidence type="ECO:0000313" key="11">
    <source>
        <dbReference type="EMBL" id="AUX44057.1"/>
    </source>
</evidence>
<organism evidence="11 12">
    <name type="scientific">Sorangium cellulosum</name>
    <name type="common">Polyangium cellulosum</name>
    <dbReference type="NCBI Taxonomy" id="56"/>
    <lineage>
        <taxon>Bacteria</taxon>
        <taxon>Pseudomonadati</taxon>
        <taxon>Myxococcota</taxon>
        <taxon>Polyangia</taxon>
        <taxon>Polyangiales</taxon>
        <taxon>Polyangiaceae</taxon>
        <taxon>Sorangium</taxon>
    </lineage>
</organism>
<dbReference type="Gene3D" id="3.30.70.20">
    <property type="match status" value="1"/>
</dbReference>
<dbReference type="RefSeq" id="WP_104982636.1">
    <property type="nucleotide sequence ID" value="NZ_CP012673.1"/>
</dbReference>
<keyword evidence="5" id="KW-0671">Queuosine biosynthesis</keyword>
<proteinExistence type="predicted"/>
<evidence type="ECO:0000259" key="10">
    <source>
        <dbReference type="PROSITE" id="PS51379"/>
    </source>
</evidence>
<accession>A0A2L0EXN1</accession>
<dbReference type="Proteomes" id="UP000238348">
    <property type="component" value="Chromosome"/>
</dbReference>
<keyword evidence="7" id="KW-0408">Iron</keyword>
<dbReference type="PANTHER" id="PTHR30002">
    <property type="entry name" value="EPOXYQUEUOSINE REDUCTASE"/>
    <property type="match status" value="1"/>
</dbReference>
<dbReference type="Pfam" id="PF08331">
    <property type="entry name" value="QueG_DUF1730"/>
    <property type="match status" value="1"/>
</dbReference>
<dbReference type="EMBL" id="CP012673">
    <property type="protein sequence ID" value="AUX44057.1"/>
    <property type="molecule type" value="Genomic_DNA"/>
</dbReference>
<feature type="domain" description="4Fe-4S ferredoxin-type" evidence="10">
    <location>
        <begin position="195"/>
        <end position="225"/>
    </location>
</feature>
<dbReference type="GO" id="GO:0008616">
    <property type="term" value="P:tRNA queuosine(34) biosynthetic process"/>
    <property type="evidence" value="ECO:0007669"/>
    <property type="project" value="UniProtKB-KW"/>
</dbReference>
<keyword evidence="8" id="KW-0411">Iron-sulfur</keyword>
<dbReference type="GO" id="GO:0052693">
    <property type="term" value="F:epoxyqueuosine reductase activity"/>
    <property type="evidence" value="ECO:0007669"/>
    <property type="project" value="TreeGrafter"/>
</dbReference>
<keyword evidence="2" id="KW-0963">Cytoplasm</keyword>
<protein>
    <submittedName>
        <fullName evidence="11">4Fe-4S ferredoxin</fullName>
    </submittedName>
</protein>
<evidence type="ECO:0000313" key="12">
    <source>
        <dbReference type="Proteomes" id="UP000238348"/>
    </source>
</evidence>
<evidence type="ECO:0000256" key="3">
    <source>
        <dbReference type="ARBA" id="ARBA00022694"/>
    </source>
</evidence>
<evidence type="ECO:0000256" key="5">
    <source>
        <dbReference type="ARBA" id="ARBA00022785"/>
    </source>
</evidence>
<dbReference type="Pfam" id="PF13484">
    <property type="entry name" value="Fer4_16"/>
    <property type="match status" value="1"/>
</dbReference>
<dbReference type="PROSITE" id="PS51379">
    <property type="entry name" value="4FE4S_FER_2"/>
    <property type="match status" value="1"/>
</dbReference>
<dbReference type="PANTHER" id="PTHR30002:SF4">
    <property type="entry name" value="EPOXYQUEUOSINE REDUCTASE"/>
    <property type="match status" value="1"/>
</dbReference>
<evidence type="ECO:0000256" key="1">
    <source>
        <dbReference type="ARBA" id="ARBA00022485"/>
    </source>
</evidence>
<keyword evidence="6" id="KW-0560">Oxidoreductase</keyword>
<dbReference type="PROSITE" id="PS00198">
    <property type="entry name" value="4FE4S_FER_1"/>
    <property type="match status" value="1"/>
</dbReference>
<dbReference type="OrthoDB" id="9784571at2"/>